<protein>
    <submittedName>
        <fullName evidence="3">PEP-CTERM sorting domain-containing protein</fullName>
    </submittedName>
</protein>
<keyword evidence="1" id="KW-0732">Signal</keyword>
<proteinExistence type="predicted"/>
<sequence length="199" mass="21317">MVRQRLQGLSAAVMLAASAASYAATNLAQDGSFESAAVPDGAYVIVDQVGEWISDTHGIEVRNNNAGSAYDGSHFVELDTDQNSSLFQQIRTRPGRDYLLSFAFRDRDGVDPASQGLEVLWAGYVVGTVNGAADWQVQTFTVHALTRYSELEFRAIGASDSYGTSLDAISVTAVPEPQTYAMLLAGMGLLGMGLRRKQG</sequence>
<dbReference type="OrthoDB" id="8904400at2"/>
<dbReference type="AlphaFoldDB" id="A0A2R4CA59"/>
<dbReference type="KEGG" id="masz:C9I28_12815"/>
<accession>A0A2R4CA59</accession>
<reference evidence="3 4" key="1">
    <citation type="submission" date="2018-03" db="EMBL/GenBank/DDBJ databases">
        <title>Massilia armeniaca sp. nov., isolated from desert soil.</title>
        <authorList>
            <person name="Huang H."/>
            <person name="Ren M."/>
        </authorList>
    </citation>
    <scope>NUCLEOTIDE SEQUENCE [LARGE SCALE GENOMIC DNA]</scope>
    <source>
        <strain evidence="3 4">ZMN-3</strain>
    </source>
</reference>
<dbReference type="Pfam" id="PF07589">
    <property type="entry name" value="PEP-CTERM"/>
    <property type="match status" value="1"/>
</dbReference>
<dbReference type="EMBL" id="CP028324">
    <property type="protein sequence ID" value="AVR96481.1"/>
    <property type="molecule type" value="Genomic_DNA"/>
</dbReference>
<evidence type="ECO:0000256" key="1">
    <source>
        <dbReference type="SAM" id="SignalP"/>
    </source>
</evidence>
<dbReference type="InterPro" id="IPR013424">
    <property type="entry name" value="Ice-binding_C"/>
</dbReference>
<organism evidence="3 4">
    <name type="scientific">Pseudoduganella armeniaca</name>
    <dbReference type="NCBI Taxonomy" id="2072590"/>
    <lineage>
        <taxon>Bacteria</taxon>
        <taxon>Pseudomonadati</taxon>
        <taxon>Pseudomonadota</taxon>
        <taxon>Betaproteobacteria</taxon>
        <taxon>Burkholderiales</taxon>
        <taxon>Oxalobacteraceae</taxon>
        <taxon>Telluria group</taxon>
        <taxon>Pseudoduganella</taxon>
    </lineage>
</organism>
<dbReference type="Gene3D" id="2.60.120.260">
    <property type="entry name" value="Galactose-binding domain-like"/>
    <property type="match status" value="1"/>
</dbReference>
<evidence type="ECO:0000313" key="3">
    <source>
        <dbReference type="EMBL" id="AVR96481.1"/>
    </source>
</evidence>
<feature type="chain" id="PRO_5015328140" evidence="1">
    <location>
        <begin position="24"/>
        <end position="199"/>
    </location>
</feature>
<feature type="domain" description="Ice-binding protein C-terminal" evidence="2">
    <location>
        <begin position="173"/>
        <end position="197"/>
    </location>
</feature>
<gene>
    <name evidence="3" type="ORF">C9I28_12815</name>
</gene>
<keyword evidence="4" id="KW-1185">Reference proteome</keyword>
<feature type="signal peptide" evidence="1">
    <location>
        <begin position="1"/>
        <end position="23"/>
    </location>
</feature>
<dbReference type="NCBIfam" id="TIGR02595">
    <property type="entry name" value="PEP_CTERM"/>
    <property type="match status" value="1"/>
</dbReference>
<evidence type="ECO:0000259" key="2">
    <source>
        <dbReference type="Pfam" id="PF07589"/>
    </source>
</evidence>
<dbReference type="Proteomes" id="UP000240505">
    <property type="component" value="Chromosome"/>
</dbReference>
<name>A0A2R4CA59_9BURK</name>
<evidence type="ECO:0000313" key="4">
    <source>
        <dbReference type="Proteomes" id="UP000240505"/>
    </source>
</evidence>
<dbReference type="RefSeq" id="WP_107141829.1">
    <property type="nucleotide sequence ID" value="NZ_CP028324.1"/>
</dbReference>